<sequence length="180" mass="19857">MATSFTKSTKLTFIIISLVAIFTSSKADQLSELKQTSMTLYFQVYFGGPNATMKPITFSADPWSFKQFGTIFCTDDPMNVGIDQDSAQVARAQGIYVTSALDGSNTHVLISIVFSNEEFDGSTLEVQGTSKQFERVREVAVVGGTGRFQLARGYATLETVHLDLSLSYSIIEGNFTLWHY</sequence>
<proteinExistence type="predicted"/>
<dbReference type="EMBL" id="CM042047">
    <property type="protein sequence ID" value="KAI3769677.1"/>
    <property type="molecule type" value="Genomic_DNA"/>
</dbReference>
<reference evidence="2" key="1">
    <citation type="journal article" date="2022" name="Mol. Ecol. Resour.">
        <title>The genomes of chicory, endive, great burdock and yacon provide insights into Asteraceae palaeo-polyploidization history and plant inulin production.</title>
        <authorList>
            <person name="Fan W."/>
            <person name="Wang S."/>
            <person name="Wang H."/>
            <person name="Wang A."/>
            <person name="Jiang F."/>
            <person name="Liu H."/>
            <person name="Zhao H."/>
            <person name="Xu D."/>
            <person name="Zhang Y."/>
        </authorList>
    </citation>
    <scope>NUCLEOTIDE SEQUENCE [LARGE SCALE GENOMIC DNA]</scope>
    <source>
        <strain evidence="2">cv. Niubang</strain>
    </source>
</reference>
<evidence type="ECO:0000313" key="1">
    <source>
        <dbReference type="EMBL" id="KAI3769677.1"/>
    </source>
</evidence>
<protein>
    <submittedName>
        <fullName evidence="1">Uncharacterized protein</fullName>
    </submittedName>
</protein>
<accession>A0ACB9FGB9</accession>
<keyword evidence="2" id="KW-1185">Reference proteome</keyword>
<dbReference type="Proteomes" id="UP001055879">
    <property type="component" value="Linkage Group LG01"/>
</dbReference>
<reference evidence="1 2" key="2">
    <citation type="journal article" date="2022" name="Mol. Ecol. Resour.">
        <title>The genomes of chicory, endive, great burdock and yacon provide insights into Asteraceae paleo-polyploidization history and plant inulin production.</title>
        <authorList>
            <person name="Fan W."/>
            <person name="Wang S."/>
            <person name="Wang H."/>
            <person name="Wang A."/>
            <person name="Jiang F."/>
            <person name="Liu H."/>
            <person name="Zhao H."/>
            <person name="Xu D."/>
            <person name="Zhang Y."/>
        </authorList>
    </citation>
    <scope>NUCLEOTIDE SEQUENCE [LARGE SCALE GENOMIC DNA]</scope>
    <source>
        <strain evidence="2">cv. Niubang</strain>
    </source>
</reference>
<evidence type="ECO:0000313" key="2">
    <source>
        <dbReference type="Proteomes" id="UP001055879"/>
    </source>
</evidence>
<organism evidence="1 2">
    <name type="scientific">Arctium lappa</name>
    <name type="common">Greater burdock</name>
    <name type="synonym">Lappa major</name>
    <dbReference type="NCBI Taxonomy" id="4217"/>
    <lineage>
        <taxon>Eukaryota</taxon>
        <taxon>Viridiplantae</taxon>
        <taxon>Streptophyta</taxon>
        <taxon>Embryophyta</taxon>
        <taxon>Tracheophyta</taxon>
        <taxon>Spermatophyta</taxon>
        <taxon>Magnoliopsida</taxon>
        <taxon>eudicotyledons</taxon>
        <taxon>Gunneridae</taxon>
        <taxon>Pentapetalae</taxon>
        <taxon>asterids</taxon>
        <taxon>campanulids</taxon>
        <taxon>Asterales</taxon>
        <taxon>Asteraceae</taxon>
        <taxon>Carduoideae</taxon>
        <taxon>Cardueae</taxon>
        <taxon>Arctiinae</taxon>
        <taxon>Arctium</taxon>
    </lineage>
</organism>
<gene>
    <name evidence="1" type="ORF">L6452_00787</name>
</gene>
<name>A0ACB9FGB9_ARCLA</name>
<comment type="caution">
    <text evidence="1">The sequence shown here is derived from an EMBL/GenBank/DDBJ whole genome shotgun (WGS) entry which is preliminary data.</text>
</comment>